<dbReference type="AlphaFoldDB" id="A0AAD9U1U0"/>
<evidence type="ECO:0000313" key="2">
    <source>
        <dbReference type="Proteomes" id="UP001280121"/>
    </source>
</evidence>
<dbReference type="Proteomes" id="UP001280121">
    <property type="component" value="Unassembled WGS sequence"/>
</dbReference>
<protein>
    <submittedName>
        <fullName evidence="1">Uncharacterized protein</fullName>
    </submittedName>
</protein>
<dbReference type="EMBL" id="JANJYI010000006">
    <property type="protein sequence ID" value="KAK2646344.1"/>
    <property type="molecule type" value="Genomic_DNA"/>
</dbReference>
<proteinExistence type="predicted"/>
<accession>A0AAD9U1U0</accession>
<evidence type="ECO:0000313" key="1">
    <source>
        <dbReference type="EMBL" id="KAK2646344.1"/>
    </source>
</evidence>
<sequence>MNCRLKLYEFMQNIDRALERIRHSETFNDYQYGNTTPVYSTHLTSLEKHAATNYTRNVFFLVRDEIKEEASFSICNYIQDVDRYTYTLKRFGYENLTWTTCLIPSANVFNARANCLRPQVFLVATHSV</sequence>
<keyword evidence="2" id="KW-1185">Reference proteome</keyword>
<name>A0AAD9U1U0_9ROSI</name>
<comment type="caution">
    <text evidence="1">The sequence shown here is derived from an EMBL/GenBank/DDBJ whole genome shotgun (WGS) entry which is preliminary data.</text>
</comment>
<reference evidence="1" key="1">
    <citation type="journal article" date="2023" name="Plant J.">
        <title>Genome sequences and population genomics provide insights into the demographic history, inbreeding, and mutation load of two 'living fossil' tree species of Dipteronia.</title>
        <authorList>
            <person name="Feng Y."/>
            <person name="Comes H.P."/>
            <person name="Chen J."/>
            <person name="Zhu S."/>
            <person name="Lu R."/>
            <person name="Zhang X."/>
            <person name="Li P."/>
            <person name="Qiu J."/>
            <person name="Olsen K.M."/>
            <person name="Qiu Y."/>
        </authorList>
    </citation>
    <scope>NUCLEOTIDE SEQUENCE</scope>
    <source>
        <strain evidence="1">KIB01</strain>
    </source>
</reference>
<organism evidence="1 2">
    <name type="scientific">Dipteronia dyeriana</name>
    <dbReference type="NCBI Taxonomy" id="168575"/>
    <lineage>
        <taxon>Eukaryota</taxon>
        <taxon>Viridiplantae</taxon>
        <taxon>Streptophyta</taxon>
        <taxon>Embryophyta</taxon>
        <taxon>Tracheophyta</taxon>
        <taxon>Spermatophyta</taxon>
        <taxon>Magnoliopsida</taxon>
        <taxon>eudicotyledons</taxon>
        <taxon>Gunneridae</taxon>
        <taxon>Pentapetalae</taxon>
        <taxon>rosids</taxon>
        <taxon>malvids</taxon>
        <taxon>Sapindales</taxon>
        <taxon>Sapindaceae</taxon>
        <taxon>Hippocastanoideae</taxon>
        <taxon>Acereae</taxon>
        <taxon>Dipteronia</taxon>
    </lineage>
</organism>
<gene>
    <name evidence="1" type="ORF">Ddye_021539</name>
</gene>